<accession>A0A9N8N0Q0</accession>
<organism evidence="2 3">
    <name type="scientific">Paraburkholderia domus</name>
    <dbReference type="NCBI Taxonomy" id="2793075"/>
    <lineage>
        <taxon>Bacteria</taxon>
        <taxon>Pseudomonadati</taxon>
        <taxon>Pseudomonadota</taxon>
        <taxon>Betaproteobacteria</taxon>
        <taxon>Burkholderiales</taxon>
        <taxon>Burkholderiaceae</taxon>
        <taxon>Paraburkholderia</taxon>
    </lineage>
</organism>
<sequence length="133" mass="15320">MTEMPRCIRIFIIGFFLAFLCEAWVEVALLQSGSLPWDGYLAVFASLVANPLAFVYGIKRRRWAYDLLKWIGVFGLVWTIFGHSYLQELGLWAIALITICVWLRLGALLILRREAAKDWIEANTTGDGLRRRR</sequence>
<comment type="caution">
    <text evidence="2">The sequence shown here is derived from an EMBL/GenBank/DDBJ whole genome shotgun (WGS) entry which is preliminary data.</text>
</comment>
<proteinExistence type="predicted"/>
<gene>
    <name evidence="2" type="ORF">R70211_03501</name>
</gene>
<feature type="transmembrane region" description="Helical" evidence="1">
    <location>
        <begin position="39"/>
        <end position="58"/>
    </location>
</feature>
<keyword evidence="3" id="KW-1185">Reference proteome</keyword>
<keyword evidence="1" id="KW-0472">Membrane</keyword>
<keyword evidence="1" id="KW-1133">Transmembrane helix</keyword>
<dbReference type="RefSeq" id="WP_201107768.1">
    <property type="nucleotide sequence ID" value="NZ_CAJNAV010000013.1"/>
</dbReference>
<evidence type="ECO:0000313" key="3">
    <source>
        <dbReference type="Proteomes" id="UP000675121"/>
    </source>
</evidence>
<evidence type="ECO:0000256" key="1">
    <source>
        <dbReference type="SAM" id="Phobius"/>
    </source>
</evidence>
<evidence type="ECO:0000313" key="2">
    <source>
        <dbReference type="EMBL" id="CAE6904508.1"/>
    </source>
</evidence>
<dbReference type="AlphaFoldDB" id="A0A9N8N0Q0"/>
<feature type="transmembrane region" description="Helical" evidence="1">
    <location>
        <begin position="67"/>
        <end position="86"/>
    </location>
</feature>
<dbReference type="Proteomes" id="UP000675121">
    <property type="component" value="Unassembled WGS sequence"/>
</dbReference>
<dbReference type="EMBL" id="CAJNAS010000009">
    <property type="protein sequence ID" value="CAE6904508.1"/>
    <property type="molecule type" value="Genomic_DNA"/>
</dbReference>
<name>A0A9N8N0Q0_9BURK</name>
<protein>
    <submittedName>
        <fullName evidence="2">Uncharacterized protein</fullName>
    </submittedName>
</protein>
<feature type="transmembrane region" description="Helical" evidence="1">
    <location>
        <begin position="92"/>
        <end position="111"/>
    </location>
</feature>
<keyword evidence="1" id="KW-0812">Transmembrane</keyword>
<reference evidence="2" key="1">
    <citation type="submission" date="2021-02" db="EMBL/GenBank/DDBJ databases">
        <authorList>
            <person name="Vanwijnsberghe S."/>
        </authorList>
    </citation>
    <scope>NUCLEOTIDE SEQUENCE</scope>
    <source>
        <strain evidence="2">R-70211</strain>
    </source>
</reference>